<accession>A0ABT2EQL1</accession>
<dbReference type="InterPro" id="IPR001482">
    <property type="entry name" value="T2SS/T4SS_dom"/>
</dbReference>
<name>A0ABT2EQL1_9BACT</name>
<evidence type="ECO:0000256" key="5">
    <source>
        <dbReference type="ARBA" id="ARBA00022927"/>
    </source>
</evidence>
<organism evidence="10 11">
    <name type="scientific">Candidatus Fervidibacter sacchari</name>
    <dbReference type="NCBI Taxonomy" id="1448929"/>
    <lineage>
        <taxon>Bacteria</taxon>
        <taxon>Candidatus Fervidibacterota</taxon>
        <taxon>Candidatus Fervidibacter</taxon>
    </lineage>
</organism>
<dbReference type="PANTHER" id="PTHR30258">
    <property type="entry name" value="TYPE II SECRETION SYSTEM PROTEIN GSPE-RELATED"/>
    <property type="match status" value="1"/>
</dbReference>
<dbReference type="EC" id="7.4.2.8" evidence="7"/>
<keyword evidence="11" id="KW-1185">Reference proteome</keyword>
<dbReference type="InterPro" id="IPR013369">
    <property type="entry name" value="T2SS_GspE"/>
</dbReference>
<evidence type="ECO:0000256" key="6">
    <source>
        <dbReference type="ARBA" id="ARBA00022967"/>
    </source>
</evidence>
<dbReference type="PROSITE" id="PS00662">
    <property type="entry name" value="T2SP_E"/>
    <property type="match status" value="1"/>
</dbReference>
<reference evidence="10 11" key="1">
    <citation type="submission" date="2022-08" db="EMBL/GenBank/DDBJ databases">
        <title>Bacterial and archaeal communities from various locations to study Microbial Dark Matter (Phase II).</title>
        <authorList>
            <person name="Stepanauskas R."/>
        </authorList>
    </citation>
    <scope>NUCLEOTIDE SEQUENCE [LARGE SCALE GENOMIC DNA]</scope>
    <source>
        <strain evidence="10 11">PD1</strain>
    </source>
</reference>
<evidence type="ECO:0000256" key="4">
    <source>
        <dbReference type="ARBA" id="ARBA00022840"/>
    </source>
</evidence>
<comment type="catalytic activity">
    <reaction evidence="8">
        <text>ATP + H2O + cellular proteinSide 1 = ADP + phosphate + cellular proteinSide 2.</text>
        <dbReference type="EC" id="7.4.2.8"/>
    </reaction>
</comment>
<dbReference type="SUPFAM" id="SSF160246">
    <property type="entry name" value="EspE N-terminal domain-like"/>
    <property type="match status" value="1"/>
</dbReference>
<evidence type="ECO:0000259" key="9">
    <source>
        <dbReference type="PROSITE" id="PS00662"/>
    </source>
</evidence>
<dbReference type="CDD" id="cd01129">
    <property type="entry name" value="PulE-GspE-like"/>
    <property type="match status" value="1"/>
</dbReference>
<evidence type="ECO:0000256" key="8">
    <source>
        <dbReference type="ARBA" id="ARBA00034006"/>
    </source>
</evidence>
<keyword evidence="3" id="KW-0547">Nucleotide-binding</keyword>
<feature type="domain" description="Bacterial type II secretion system protein E" evidence="9">
    <location>
        <begin position="386"/>
        <end position="400"/>
    </location>
</feature>
<dbReference type="Proteomes" id="UP001204798">
    <property type="component" value="Unassembled WGS sequence"/>
</dbReference>
<dbReference type="EMBL" id="JANUCP010000005">
    <property type="protein sequence ID" value="MCS3920196.1"/>
    <property type="molecule type" value="Genomic_DNA"/>
</dbReference>
<dbReference type="RefSeq" id="WP_259098404.1">
    <property type="nucleotide sequence ID" value="NZ_CP130454.1"/>
</dbReference>
<comment type="caution">
    <text evidence="10">The sequence shown here is derived from an EMBL/GenBank/DDBJ whole genome shotgun (WGS) entry which is preliminary data.</text>
</comment>
<dbReference type="InterPro" id="IPR007831">
    <property type="entry name" value="T2SS_GspE_N"/>
</dbReference>
<dbReference type="SUPFAM" id="SSF52540">
    <property type="entry name" value="P-loop containing nucleoside triphosphate hydrolases"/>
    <property type="match status" value="1"/>
</dbReference>
<dbReference type="NCBIfam" id="TIGR02533">
    <property type="entry name" value="type_II_gspE"/>
    <property type="match status" value="1"/>
</dbReference>
<comment type="similarity">
    <text evidence="1">Belongs to the GSP E family.</text>
</comment>
<evidence type="ECO:0000256" key="7">
    <source>
        <dbReference type="ARBA" id="ARBA00024382"/>
    </source>
</evidence>
<protein>
    <recommendedName>
        <fullName evidence="7">protein-secreting ATPase</fullName>
        <ecNumber evidence="7">7.4.2.8</ecNumber>
    </recommendedName>
</protein>
<dbReference type="Gene3D" id="3.30.300.160">
    <property type="entry name" value="Type II secretion system, protein E, N-terminal domain"/>
    <property type="match status" value="1"/>
</dbReference>
<evidence type="ECO:0000256" key="1">
    <source>
        <dbReference type="ARBA" id="ARBA00006611"/>
    </source>
</evidence>
<evidence type="ECO:0000313" key="10">
    <source>
        <dbReference type="EMBL" id="MCS3920196.1"/>
    </source>
</evidence>
<keyword evidence="6" id="KW-1278">Translocase</keyword>
<gene>
    <name evidence="10" type="ORF">M2350_002625</name>
</gene>
<dbReference type="InterPro" id="IPR027417">
    <property type="entry name" value="P-loop_NTPase"/>
</dbReference>
<dbReference type="Gene3D" id="3.30.450.90">
    <property type="match status" value="1"/>
</dbReference>
<dbReference type="SMART" id="SM00382">
    <property type="entry name" value="AAA"/>
    <property type="match status" value="1"/>
</dbReference>
<proteinExistence type="inferred from homology"/>
<keyword evidence="2" id="KW-0813">Transport</keyword>
<dbReference type="Gene3D" id="3.40.50.300">
    <property type="entry name" value="P-loop containing nucleotide triphosphate hydrolases"/>
    <property type="match status" value="1"/>
</dbReference>
<dbReference type="InterPro" id="IPR037257">
    <property type="entry name" value="T2SS_E_N_sf"/>
</dbReference>
<keyword evidence="5" id="KW-0653">Protein transport</keyword>
<dbReference type="Pfam" id="PF05157">
    <property type="entry name" value="MshEN"/>
    <property type="match status" value="1"/>
</dbReference>
<dbReference type="PANTHER" id="PTHR30258:SF2">
    <property type="entry name" value="COMG OPERON PROTEIN 1"/>
    <property type="match status" value="1"/>
</dbReference>
<dbReference type="Pfam" id="PF00437">
    <property type="entry name" value="T2SSE"/>
    <property type="match status" value="1"/>
</dbReference>
<evidence type="ECO:0000313" key="11">
    <source>
        <dbReference type="Proteomes" id="UP001204798"/>
    </source>
</evidence>
<sequence length="573" mass="63918">MVTETLALDPISKAIADWLIEQGRLTPEQVREAVSSIARGNGNKQLSDALVELGYCTEDDLLAAMSAVLGLPVVNLREVSVDPDALAAVPAETAFRHQVLPLRKENGTLVVALADPLNVEVESTLRFITNMPIRIVLAKPSDIRAHLEQHYMRRVIAEAEAEDIEVIREAEEDIGDPTRLAREALVIRLVNMLIRNAVRERASDIHIEPLERELRVRYRIDGVLHEVPAPAKRLHPAIVSRIKIMANLDITERRKPQDGRIKVRILGREVDIRVSIIPTVFGESVVMRLLDKSAMQFTLTDLGMLDDDLQKFEQLIRIPYGIILATGPTGSGKTTTLHAALKRIYSPERKIITIEDPVEYQLEGVTQIQVNPAVGLTFATGLRSILRHDPDVIMVGEIRDYETAEIAIHSALTGHLVFSTLHTNDAPGAITRLIEMGIEPFLVASSIEGVLAQRLVRKICPRCKEPYRPSDAVWEYLIGQGFVEEGEPQLWRGRGCQDCRFTGYSGRTGIFEVLVMDDDLRDLVLRKASSHEIRQLAMEKGMRTLYQDGMLKVALGITTVEEVERVTHAAEVS</sequence>
<evidence type="ECO:0000256" key="2">
    <source>
        <dbReference type="ARBA" id="ARBA00022448"/>
    </source>
</evidence>
<evidence type="ECO:0000256" key="3">
    <source>
        <dbReference type="ARBA" id="ARBA00022741"/>
    </source>
</evidence>
<keyword evidence="4" id="KW-0067">ATP-binding</keyword>
<dbReference type="InterPro" id="IPR003593">
    <property type="entry name" value="AAA+_ATPase"/>
</dbReference>